<dbReference type="EMBL" id="BMNR01000002">
    <property type="protein sequence ID" value="GGK17131.1"/>
    <property type="molecule type" value="Genomic_DNA"/>
</dbReference>
<protein>
    <submittedName>
        <fullName evidence="4">Uncharacterized protein</fullName>
    </submittedName>
</protein>
<evidence type="ECO:0000313" key="4">
    <source>
        <dbReference type="EMBL" id="GGK17131.1"/>
    </source>
</evidence>
<dbReference type="Pfam" id="PF18962">
    <property type="entry name" value="Por_Secre_tail"/>
    <property type="match status" value="1"/>
</dbReference>
<dbReference type="InterPro" id="IPR008754">
    <property type="entry name" value="Peptidase_M43"/>
</dbReference>
<dbReference type="InterPro" id="IPR024079">
    <property type="entry name" value="MetalloPept_cat_dom_sf"/>
</dbReference>
<evidence type="ECO:0000259" key="3">
    <source>
        <dbReference type="Pfam" id="PF18962"/>
    </source>
</evidence>
<reference evidence="4" key="2">
    <citation type="submission" date="2020-09" db="EMBL/GenBank/DDBJ databases">
        <authorList>
            <person name="Sun Q."/>
            <person name="Ohkuma M."/>
        </authorList>
    </citation>
    <scope>NUCLEOTIDE SEQUENCE</scope>
    <source>
        <strain evidence="4">JCM 12862</strain>
    </source>
</reference>
<evidence type="ECO:0000259" key="2">
    <source>
        <dbReference type="Pfam" id="PF05572"/>
    </source>
</evidence>
<comment type="caution">
    <text evidence="4">The sequence shown here is derived from an EMBL/GenBank/DDBJ whole genome shotgun (WGS) entry which is preliminary data.</text>
</comment>
<keyword evidence="1" id="KW-0732">Signal</keyword>
<feature type="domain" description="Peptidase M43 pregnancy-associated plasma-A" evidence="2">
    <location>
        <begin position="142"/>
        <end position="250"/>
    </location>
</feature>
<accession>A0A8J3BF12</accession>
<reference evidence="4" key="1">
    <citation type="journal article" date="2014" name="Int. J. Syst. Evol. Microbiol.">
        <title>Complete genome sequence of Corynebacterium casei LMG S-19264T (=DSM 44701T), isolated from a smear-ripened cheese.</title>
        <authorList>
            <consortium name="US DOE Joint Genome Institute (JGI-PGF)"/>
            <person name="Walter F."/>
            <person name="Albersmeier A."/>
            <person name="Kalinowski J."/>
            <person name="Ruckert C."/>
        </authorList>
    </citation>
    <scope>NUCLEOTIDE SEQUENCE</scope>
    <source>
        <strain evidence="4">JCM 12862</strain>
    </source>
</reference>
<dbReference type="Proteomes" id="UP000612329">
    <property type="component" value="Unassembled WGS sequence"/>
</dbReference>
<dbReference type="Gene3D" id="3.40.390.10">
    <property type="entry name" value="Collagenase (Catalytic Domain)"/>
    <property type="match status" value="1"/>
</dbReference>
<dbReference type="InterPro" id="IPR026444">
    <property type="entry name" value="Secre_tail"/>
</dbReference>
<evidence type="ECO:0000313" key="5">
    <source>
        <dbReference type="Proteomes" id="UP000612329"/>
    </source>
</evidence>
<dbReference type="SUPFAM" id="SSF55486">
    <property type="entry name" value="Metalloproteases ('zincins'), catalytic domain"/>
    <property type="match status" value="1"/>
</dbReference>
<evidence type="ECO:0000256" key="1">
    <source>
        <dbReference type="ARBA" id="ARBA00022729"/>
    </source>
</evidence>
<dbReference type="AlphaFoldDB" id="A0A8J3BF12"/>
<organism evidence="4 5">
    <name type="scientific">Yeosuana aromativorans</name>
    <dbReference type="NCBI Taxonomy" id="288019"/>
    <lineage>
        <taxon>Bacteria</taxon>
        <taxon>Pseudomonadati</taxon>
        <taxon>Bacteroidota</taxon>
        <taxon>Flavobacteriia</taxon>
        <taxon>Flavobacteriales</taxon>
        <taxon>Flavobacteriaceae</taxon>
        <taxon>Yeosuana</taxon>
    </lineage>
</organism>
<sequence>MQYFNALKPELKKYEATFSTSKGSQSKSSVVKSSIPIKAHIIRTSNGTGGLSVSELEDAIANVNTLFADALMTFVLAEDIEYIDDNRLYHFHSKDETAMLDAHNVSGVVNIYFTDHIENDADESICGYTQIEKRSDAIIMRNSCSTNDSSLAHELGHFFSLIHTHGISADQLTGELVDGSNCSSEGDQICDTPADPGLTYNNVNNFCRYTGTVTDANGELYHPDTHNIMSYSMKGCRDHFSKQQLARMYAYFQTTKSKYSDSPTNTNVSKTASSISIKAYPNPITDGLIFVKSNNSDEAMTYTISNTMGQVFLNGSVTNQPIDVSRLNSGTYLMTLKNKTSILVKKLVK</sequence>
<keyword evidence="5" id="KW-1185">Reference proteome</keyword>
<dbReference type="GO" id="GO:0008237">
    <property type="term" value="F:metallopeptidase activity"/>
    <property type="evidence" value="ECO:0007669"/>
    <property type="project" value="InterPro"/>
</dbReference>
<name>A0A8J3BF12_9FLAO</name>
<dbReference type="Pfam" id="PF05572">
    <property type="entry name" value="Peptidase_M43"/>
    <property type="match status" value="1"/>
</dbReference>
<gene>
    <name evidence="4" type="ORF">GCM10007962_09220</name>
</gene>
<proteinExistence type="predicted"/>
<dbReference type="NCBIfam" id="TIGR04183">
    <property type="entry name" value="Por_Secre_tail"/>
    <property type="match status" value="1"/>
</dbReference>
<feature type="domain" description="Secretion system C-terminal sorting" evidence="3">
    <location>
        <begin position="280"/>
        <end position="348"/>
    </location>
</feature>